<keyword evidence="3" id="KW-1185">Reference proteome</keyword>
<proteinExistence type="predicted"/>
<dbReference type="OrthoDB" id="6100846at2759"/>
<dbReference type="RefSeq" id="XP_055866332.1">
    <property type="nucleotide sequence ID" value="XM_056010357.1"/>
</dbReference>
<name>A0A9W2YUD1_BIOGL</name>
<feature type="transmembrane region" description="Helical" evidence="2">
    <location>
        <begin position="186"/>
        <end position="210"/>
    </location>
</feature>
<keyword evidence="2" id="KW-0472">Membrane</keyword>
<organism evidence="3 5">
    <name type="scientific">Biomphalaria glabrata</name>
    <name type="common">Bloodfluke planorb</name>
    <name type="synonym">Freshwater snail</name>
    <dbReference type="NCBI Taxonomy" id="6526"/>
    <lineage>
        <taxon>Eukaryota</taxon>
        <taxon>Metazoa</taxon>
        <taxon>Spiralia</taxon>
        <taxon>Lophotrochozoa</taxon>
        <taxon>Mollusca</taxon>
        <taxon>Gastropoda</taxon>
        <taxon>Heterobranchia</taxon>
        <taxon>Euthyneura</taxon>
        <taxon>Panpulmonata</taxon>
        <taxon>Hygrophila</taxon>
        <taxon>Lymnaeoidea</taxon>
        <taxon>Planorbidae</taxon>
        <taxon>Biomphalaria</taxon>
    </lineage>
</organism>
<evidence type="ECO:0000256" key="1">
    <source>
        <dbReference type="SAM" id="MobiDB-lite"/>
    </source>
</evidence>
<evidence type="ECO:0000313" key="5">
    <source>
        <dbReference type="RefSeq" id="XP_055866332.1"/>
    </source>
</evidence>
<sequence length="384" mass="42918">MARKKVGLSKGLSQIIVLATLLALDIVYASNKVGLFFEYLGNDNQIVKLKCQVGQYINGGETMSITISNLTSKENLAYVSRGGNAEIGKQYLNGKVFIAGSISAETGYHPAHLDVMLIEYDQYIDQAFGCNVLWMKSGNTKMTEYTIQINKTVDTTARTTTTHATFTDAPYRVAPVKDKEVEAESLPMSVLIVMLVLISILLFLAVFLLLHRYRSKCQRRDEDMYRPPAYCMAPEHHHLDWTDSSIKSKSSARTINSRSHYSIAAHHMHMPLPPIPHSPRRTRILSQEETVPIQPYECRPGIRKISARNHNRNSAYRRPPSVVSSVKVPYVQPQDAIGQESSEDGEIAALSSGSPKVHYNTRRDGMTRQNSPLYACVPVSSTDE</sequence>
<evidence type="ECO:0000313" key="4">
    <source>
        <dbReference type="RefSeq" id="XP_055866331.1"/>
    </source>
</evidence>
<dbReference type="RefSeq" id="XP_055866334.1">
    <property type="nucleotide sequence ID" value="XM_056010359.1"/>
</dbReference>
<dbReference type="Proteomes" id="UP001165740">
    <property type="component" value="Chromosome 14"/>
</dbReference>
<protein>
    <submittedName>
        <fullName evidence="4 5">Uncharacterized protein LOC106071282 isoform X1</fullName>
    </submittedName>
</protein>
<feature type="region of interest" description="Disordered" evidence="1">
    <location>
        <begin position="337"/>
        <end position="370"/>
    </location>
</feature>
<accession>A0A9W2YUD1</accession>
<reference evidence="4 5" key="1">
    <citation type="submission" date="2025-04" db="UniProtKB">
        <authorList>
            <consortium name="RefSeq"/>
        </authorList>
    </citation>
    <scope>IDENTIFICATION</scope>
</reference>
<evidence type="ECO:0000256" key="2">
    <source>
        <dbReference type="SAM" id="Phobius"/>
    </source>
</evidence>
<gene>
    <name evidence="4 5 6 7" type="primary">LOC106071282</name>
</gene>
<keyword evidence="2" id="KW-0812">Transmembrane</keyword>
<evidence type="ECO:0000313" key="7">
    <source>
        <dbReference type="RefSeq" id="XP_055866334.1"/>
    </source>
</evidence>
<evidence type="ECO:0000313" key="3">
    <source>
        <dbReference type="Proteomes" id="UP001165740"/>
    </source>
</evidence>
<keyword evidence="2" id="KW-1133">Transmembrane helix</keyword>
<dbReference type="RefSeq" id="XP_055866331.1">
    <property type="nucleotide sequence ID" value="XM_056010356.1"/>
</dbReference>
<evidence type="ECO:0000313" key="6">
    <source>
        <dbReference type="RefSeq" id="XP_055866333.1"/>
    </source>
</evidence>
<dbReference type="OMA" id="VMSIAIF"/>
<dbReference type="GeneID" id="106071282"/>
<dbReference type="AlphaFoldDB" id="A0A9W2YUD1"/>
<dbReference type="RefSeq" id="XP_055866333.1">
    <property type="nucleotide sequence ID" value="XM_056010358.1"/>
</dbReference>